<keyword evidence="3 6" id="KW-0812">Transmembrane</keyword>
<dbReference type="GO" id="GO:0046943">
    <property type="term" value="F:carboxylic acid transmembrane transporter activity"/>
    <property type="evidence" value="ECO:0007669"/>
    <property type="project" value="TreeGrafter"/>
</dbReference>
<feature type="transmembrane region" description="Helical" evidence="6">
    <location>
        <begin position="114"/>
        <end position="135"/>
    </location>
</feature>
<dbReference type="SUPFAM" id="SSF103473">
    <property type="entry name" value="MFS general substrate transporter"/>
    <property type="match status" value="1"/>
</dbReference>
<dbReference type="CDD" id="cd17365">
    <property type="entry name" value="MFS_PcaK_like"/>
    <property type="match status" value="1"/>
</dbReference>
<keyword evidence="4 6" id="KW-1133">Transmembrane helix</keyword>
<name>A0A7Z0WZL6_9BACI</name>
<feature type="transmembrane region" description="Helical" evidence="6">
    <location>
        <begin position="255"/>
        <end position="275"/>
    </location>
</feature>
<evidence type="ECO:0000256" key="4">
    <source>
        <dbReference type="ARBA" id="ARBA00022989"/>
    </source>
</evidence>
<proteinExistence type="predicted"/>
<accession>A0A7Z0WZL6</accession>
<evidence type="ECO:0000256" key="3">
    <source>
        <dbReference type="ARBA" id="ARBA00022692"/>
    </source>
</evidence>
<dbReference type="Pfam" id="PF07690">
    <property type="entry name" value="MFS_1"/>
    <property type="match status" value="2"/>
</dbReference>
<evidence type="ECO:0000256" key="5">
    <source>
        <dbReference type="ARBA" id="ARBA00023136"/>
    </source>
</evidence>
<feature type="transmembrane region" description="Helical" evidence="6">
    <location>
        <begin position="381"/>
        <end position="406"/>
    </location>
</feature>
<comment type="subcellular location">
    <subcellularLocation>
        <location evidence="1">Cell membrane</location>
        <topology evidence="1">Multi-pass membrane protein</topology>
    </subcellularLocation>
</comment>
<dbReference type="InterPro" id="IPR011701">
    <property type="entry name" value="MFS"/>
</dbReference>
<feature type="transmembrane region" description="Helical" evidence="6">
    <location>
        <begin position="322"/>
        <end position="340"/>
    </location>
</feature>
<evidence type="ECO:0000256" key="1">
    <source>
        <dbReference type="ARBA" id="ARBA00004651"/>
    </source>
</evidence>
<organism evidence="8 9">
    <name type="scientific">Bacillus paralicheniformis</name>
    <dbReference type="NCBI Taxonomy" id="1648923"/>
    <lineage>
        <taxon>Bacteria</taxon>
        <taxon>Bacillati</taxon>
        <taxon>Bacillota</taxon>
        <taxon>Bacilli</taxon>
        <taxon>Bacillales</taxon>
        <taxon>Bacillaceae</taxon>
        <taxon>Bacillus</taxon>
    </lineage>
</organism>
<dbReference type="InterPro" id="IPR020846">
    <property type="entry name" value="MFS_dom"/>
</dbReference>
<evidence type="ECO:0000259" key="7">
    <source>
        <dbReference type="PROSITE" id="PS50850"/>
    </source>
</evidence>
<feature type="transmembrane region" description="Helical" evidence="6">
    <location>
        <begin position="295"/>
        <end position="315"/>
    </location>
</feature>
<feature type="transmembrane region" description="Helical" evidence="6">
    <location>
        <begin position="90"/>
        <end position="108"/>
    </location>
</feature>
<feature type="transmembrane region" description="Helical" evidence="6">
    <location>
        <begin position="57"/>
        <end position="78"/>
    </location>
</feature>
<protein>
    <submittedName>
        <fullName evidence="8">Benzoate MFS transporter BenK</fullName>
    </submittedName>
</protein>
<reference evidence="8 9" key="1">
    <citation type="journal article" date="2016" name="Front. Microbiol.">
        <title>High-Level Heat Resistance of Spores of Bacillus amyloliquefaciens and Bacillus licheniformis Results from the Presence of a spoVA Operon in a Tn1546 Transposon.</title>
        <authorList>
            <person name="Berendsen E.M."/>
            <person name="Koning R.A."/>
            <person name="Boekhorst J."/>
            <person name="de Jong A."/>
            <person name="Kuipers O.P."/>
            <person name="Wells-Bennik M.H."/>
        </authorList>
    </citation>
    <scope>NUCLEOTIDE SEQUENCE [LARGE SCALE GENOMIC DNA]</scope>
    <source>
        <strain evidence="8 9">B4121</strain>
    </source>
</reference>
<evidence type="ECO:0000256" key="2">
    <source>
        <dbReference type="ARBA" id="ARBA00022448"/>
    </source>
</evidence>
<gene>
    <name evidence="8" type="ORF">B4121_1550</name>
</gene>
<dbReference type="RefSeq" id="WP_048350409.1">
    <property type="nucleotide sequence ID" value="NZ_CP116232.1"/>
</dbReference>
<feature type="transmembrane region" description="Helical" evidence="6">
    <location>
        <begin position="346"/>
        <end position="369"/>
    </location>
</feature>
<evidence type="ECO:0000256" key="6">
    <source>
        <dbReference type="SAM" id="Phobius"/>
    </source>
</evidence>
<keyword evidence="2" id="KW-0813">Transport</keyword>
<dbReference type="PANTHER" id="PTHR23508:SF10">
    <property type="entry name" value="CARBOXYLIC ACID TRANSPORTER PROTEIN HOMOLOG"/>
    <property type="match status" value="1"/>
</dbReference>
<evidence type="ECO:0000313" key="8">
    <source>
        <dbReference type="EMBL" id="OLF95988.1"/>
    </source>
</evidence>
<dbReference type="InterPro" id="IPR036259">
    <property type="entry name" value="MFS_trans_sf"/>
</dbReference>
<dbReference type="Gene3D" id="1.20.1250.20">
    <property type="entry name" value="MFS general substrate transporter like domains"/>
    <property type="match status" value="1"/>
</dbReference>
<keyword evidence="5 6" id="KW-0472">Membrane</keyword>
<feature type="transmembrane region" description="Helical" evidence="6">
    <location>
        <begin position="147"/>
        <end position="171"/>
    </location>
</feature>
<feature type="transmembrane region" description="Helical" evidence="6">
    <location>
        <begin position="412"/>
        <end position="431"/>
    </location>
</feature>
<evidence type="ECO:0000313" key="9">
    <source>
        <dbReference type="Proteomes" id="UP000185604"/>
    </source>
</evidence>
<dbReference type="PANTHER" id="PTHR23508">
    <property type="entry name" value="CARBOXYLIC ACID TRANSPORTER PROTEIN HOMOLOG"/>
    <property type="match status" value="1"/>
</dbReference>
<dbReference type="Proteomes" id="UP000185604">
    <property type="component" value="Unassembled WGS sequence"/>
</dbReference>
<dbReference type="GO" id="GO:0005886">
    <property type="term" value="C:plasma membrane"/>
    <property type="evidence" value="ECO:0007669"/>
    <property type="project" value="UniProtKB-SubCell"/>
</dbReference>
<dbReference type="AlphaFoldDB" id="A0A7Z0WZL6"/>
<feature type="domain" description="Major facilitator superfamily (MFS) profile" evidence="7">
    <location>
        <begin position="24"/>
        <end position="436"/>
    </location>
</feature>
<dbReference type="PROSITE" id="PS50850">
    <property type="entry name" value="MFS"/>
    <property type="match status" value="1"/>
</dbReference>
<comment type="caution">
    <text evidence="8">The sequence shown here is derived from an EMBL/GenBank/DDBJ whole genome shotgun (WGS) entry which is preliminary data.</text>
</comment>
<sequence length="458" mass="49676">MKNRSVHPAEIMAASKFNKVHLTVFLWCFFAIAFDGYDIAMYGVSLPWLMEEWSLTAIQAGAIGSYTLIGMMLGALIFSSLADQYGRKKVLGFCIFLFSLFTALAGLIDSPLLFTIMRFLAALGMGGLMPNAISLMTEYSPKKNRAVIVAAMYCGYSAGGVLASLVGMFAVPGTSWRVLYLIGAVPLFVLPFFFSRFPESLSFYVLKKKTKALAEILNQVHPAGRYREDDNYQISVIAKEKKGFPVKKLFEQKRAASTFAFWLSVFSCLLMVYGLNTWLPKMMQESGYGLSSSLSFNLALCSGQAAGAVLGGYLAEKAGHKKVLAAMYVIGAFCFAAFGMTMNAVLLYLLIALGGACTVGAQNIANPYISEYYPKEIRATGIGWALGVGRLGAIIAPSLFALILAAGMEPKQAFMVFAIPSVFAALGIMLVQEKHASFDFVSKSESAEFTLEATSKHG</sequence>
<feature type="transmembrane region" description="Helical" evidence="6">
    <location>
        <begin position="177"/>
        <end position="194"/>
    </location>
</feature>
<dbReference type="EMBL" id="LKPO01000008">
    <property type="protein sequence ID" value="OLF95988.1"/>
    <property type="molecule type" value="Genomic_DNA"/>
</dbReference>
<feature type="transmembrane region" description="Helical" evidence="6">
    <location>
        <begin position="20"/>
        <end position="37"/>
    </location>
</feature>